<evidence type="ECO:0000313" key="1">
    <source>
        <dbReference type="EMBL" id="RDY01677.1"/>
    </source>
</evidence>
<sequence>MISREELQTLIPPQIGCIKKESMTRTLRLNLKELWMDSNLKKPPILNEKFSSMASNMTKLLYSPIKKIYPTTEVTTRPTISSREVGPDGNLKPLSQIEKVLNWQTENPKAQNALLKTLDSKIEKSLRDWKIQMANFNTFL</sequence>
<name>A0A371HFV3_MUCPR</name>
<gene>
    <name evidence="1" type="ORF">CR513_14976</name>
</gene>
<reference evidence="1" key="1">
    <citation type="submission" date="2018-05" db="EMBL/GenBank/DDBJ databases">
        <title>Draft genome of Mucuna pruriens seed.</title>
        <authorList>
            <person name="Nnadi N.E."/>
            <person name="Vos R."/>
            <person name="Hasami M.H."/>
            <person name="Devisetty U.K."/>
            <person name="Aguiy J.C."/>
        </authorList>
    </citation>
    <scope>NUCLEOTIDE SEQUENCE [LARGE SCALE GENOMIC DNA]</scope>
    <source>
        <strain evidence="1">JCA_2017</strain>
    </source>
</reference>
<dbReference type="OrthoDB" id="998565at2759"/>
<dbReference type="AlphaFoldDB" id="A0A371HFV3"/>
<organism evidence="1 2">
    <name type="scientific">Mucuna pruriens</name>
    <name type="common">Velvet bean</name>
    <name type="synonym">Dolichos pruriens</name>
    <dbReference type="NCBI Taxonomy" id="157652"/>
    <lineage>
        <taxon>Eukaryota</taxon>
        <taxon>Viridiplantae</taxon>
        <taxon>Streptophyta</taxon>
        <taxon>Embryophyta</taxon>
        <taxon>Tracheophyta</taxon>
        <taxon>Spermatophyta</taxon>
        <taxon>Magnoliopsida</taxon>
        <taxon>eudicotyledons</taxon>
        <taxon>Gunneridae</taxon>
        <taxon>Pentapetalae</taxon>
        <taxon>rosids</taxon>
        <taxon>fabids</taxon>
        <taxon>Fabales</taxon>
        <taxon>Fabaceae</taxon>
        <taxon>Papilionoideae</taxon>
        <taxon>50 kb inversion clade</taxon>
        <taxon>NPAAA clade</taxon>
        <taxon>indigoferoid/millettioid clade</taxon>
        <taxon>Phaseoleae</taxon>
        <taxon>Mucuna</taxon>
    </lineage>
</organism>
<dbReference type="Proteomes" id="UP000257109">
    <property type="component" value="Unassembled WGS sequence"/>
</dbReference>
<feature type="non-terminal residue" evidence="1">
    <location>
        <position position="1"/>
    </location>
</feature>
<proteinExistence type="predicted"/>
<comment type="caution">
    <text evidence="1">The sequence shown here is derived from an EMBL/GenBank/DDBJ whole genome shotgun (WGS) entry which is preliminary data.</text>
</comment>
<accession>A0A371HFV3</accession>
<dbReference type="EMBL" id="QJKJ01002709">
    <property type="protein sequence ID" value="RDY01677.1"/>
    <property type="molecule type" value="Genomic_DNA"/>
</dbReference>
<protein>
    <submittedName>
        <fullName evidence="1">Uncharacterized protein</fullName>
    </submittedName>
</protein>
<evidence type="ECO:0000313" key="2">
    <source>
        <dbReference type="Proteomes" id="UP000257109"/>
    </source>
</evidence>
<keyword evidence="2" id="KW-1185">Reference proteome</keyword>